<dbReference type="AlphaFoldDB" id="A0A4R7BCS0"/>
<keyword evidence="3" id="KW-1185">Reference proteome</keyword>
<dbReference type="Pfam" id="PF13561">
    <property type="entry name" value="adh_short_C2"/>
    <property type="match status" value="1"/>
</dbReference>
<protein>
    <submittedName>
        <fullName evidence="2">3-oxoacyl-[acyl-carrier protein] reductase</fullName>
    </submittedName>
</protein>
<dbReference type="PANTHER" id="PTHR42879">
    <property type="entry name" value="3-OXOACYL-(ACYL-CARRIER-PROTEIN) REDUCTASE"/>
    <property type="match status" value="1"/>
</dbReference>
<dbReference type="InterPro" id="IPR050259">
    <property type="entry name" value="SDR"/>
</dbReference>
<dbReference type="Gene3D" id="3.40.50.720">
    <property type="entry name" value="NAD(P)-binding Rossmann-like Domain"/>
    <property type="match status" value="1"/>
</dbReference>
<evidence type="ECO:0000256" key="1">
    <source>
        <dbReference type="ARBA" id="ARBA00006484"/>
    </source>
</evidence>
<comment type="caution">
    <text evidence="2">The sequence shown here is derived from an EMBL/GenBank/DDBJ whole genome shotgun (WGS) entry which is preliminary data.</text>
</comment>
<dbReference type="PANTHER" id="PTHR42879:SF6">
    <property type="entry name" value="NADPH-DEPENDENT REDUCTASE BACG"/>
    <property type="match status" value="1"/>
</dbReference>
<organism evidence="2 3">
    <name type="scientific">Paludibacterium purpuratum</name>
    <dbReference type="NCBI Taxonomy" id="1144873"/>
    <lineage>
        <taxon>Bacteria</taxon>
        <taxon>Pseudomonadati</taxon>
        <taxon>Pseudomonadota</taxon>
        <taxon>Betaproteobacteria</taxon>
        <taxon>Neisseriales</taxon>
        <taxon>Chromobacteriaceae</taxon>
        <taxon>Paludibacterium</taxon>
    </lineage>
</organism>
<dbReference type="OrthoDB" id="9803333at2"/>
<comment type="similarity">
    <text evidence="1">Belongs to the short-chain dehydrogenases/reductases (SDR) family.</text>
</comment>
<gene>
    <name evidence="2" type="ORF">DFP86_101137</name>
</gene>
<accession>A0A4R7BCS0</accession>
<reference evidence="2 3" key="1">
    <citation type="submission" date="2019-03" db="EMBL/GenBank/DDBJ databases">
        <title>Genomic Encyclopedia of Type Strains, Phase III (KMG-III): the genomes of soil and plant-associated and newly described type strains.</title>
        <authorList>
            <person name="Whitman W."/>
        </authorList>
    </citation>
    <scope>NUCLEOTIDE SEQUENCE [LARGE SCALE GENOMIC DNA]</scope>
    <source>
        <strain evidence="2 3">CECT 8976</strain>
    </source>
</reference>
<dbReference type="RefSeq" id="WP_133678077.1">
    <property type="nucleotide sequence ID" value="NZ_SNZP01000001.1"/>
</dbReference>
<dbReference type="InterPro" id="IPR036291">
    <property type="entry name" value="NAD(P)-bd_dom_sf"/>
</dbReference>
<dbReference type="EMBL" id="SNZP01000001">
    <property type="protein sequence ID" value="TDR82748.1"/>
    <property type="molecule type" value="Genomic_DNA"/>
</dbReference>
<dbReference type="PRINTS" id="PR00081">
    <property type="entry name" value="GDHRDH"/>
</dbReference>
<dbReference type="SUPFAM" id="SSF51735">
    <property type="entry name" value="NAD(P)-binding Rossmann-fold domains"/>
    <property type="match status" value="1"/>
</dbReference>
<proteinExistence type="inferred from homology"/>
<evidence type="ECO:0000313" key="2">
    <source>
        <dbReference type="EMBL" id="TDR82748.1"/>
    </source>
</evidence>
<evidence type="ECO:0000313" key="3">
    <source>
        <dbReference type="Proteomes" id="UP000295611"/>
    </source>
</evidence>
<name>A0A4R7BCS0_9NEIS</name>
<sequence length="266" mass="28998">MSDFKNARILVLGASTGIGYECAKHFCHQGAQVCIASSNGEKIHAACESIGAMHGNFPSVFQVDLSDSQSVDRFIEALNESHHLDFDRVVLNAGGPPYYADSLDIPESIWLKHFQSLFLSQIKIVQALVPKMKERRFGRFVLIGSSGMTAPIPGLCISNAIRSAMHAWLKSVSDELSPFNININTVIPGKIATARLEQIEAATADRLGISKEQYREKVQTSIPSKKYGRAEDIVNAVAFLMNKEASSYITGSAIRVDGGLIRSLQG</sequence>
<dbReference type="Proteomes" id="UP000295611">
    <property type="component" value="Unassembled WGS sequence"/>
</dbReference>
<dbReference type="InterPro" id="IPR002347">
    <property type="entry name" value="SDR_fam"/>
</dbReference>